<protein>
    <submittedName>
        <fullName evidence="1">CRISPR system Cascade subunit CasE</fullName>
        <ecNumber evidence="1">3.1.-.-</ecNumber>
    </submittedName>
</protein>
<dbReference type="STRING" id="1454004.AW11_00890"/>
<dbReference type="EMBL" id="JEMY01000007">
    <property type="protein sequence ID" value="EXI90377.1"/>
    <property type="molecule type" value="Genomic_DNA"/>
</dbReference>
<dbReference type="eggNOG" id="ENOG5032TV5">
    <property type="taxonomic scope" value="Bacteria"/>
</dbReference>
<evidence type="ECO:0000313" key="2">
    <source>
        <dbReference type="Proteomes" id="UP000022141"/>
    </source>
</evidence>
<dbReference type="InterPro" id="IPR010179">
    <property type="entry name" value="CRISPR-assoc_prot_Cse3"/>
</dbReference>
<dbReference type="Gene3D" id="3.30.70.1200">
    <property type="entry name" value="Crispr-associated protein, domain 1"/>
    <property type="match status" value="1"/>
</dbReference>
<accession>A0A011QM20</accession>
<dbReference type="Proteomes" id="UP000022141">
    <property type="component" value="Unassembled WGS sequence"/>
</dbReference>
<reference evidence="1" key="1">
    <citation type="submission" date="2014-02" db="EMBL/GenBank/DDBJ databases">
        <title>Expanding our view of genomic diversity in Candidatus Accumulibacter clades.</title>
        <authorList>
            <person name="Skennerton C.T."/>
            <person name="Barr J.J."/>
            <person name="Slater F.R."/>
            <person name="Bond P.L."/>
            <person name="Tyson G.W."/>
        </authorList>
    </citation>
    <scope>NUCLEOTIDE SEQUENCE [LARGE SCALE GENOMIC DNA]</scope>
</reference>
<dbReference type="GO" id="GO:0016787">
    <property type="term" value="F:hydrolase activity"/>
    <property type="evidence" value="ECO:0007669"/>
    <property type="project" value="UniProtKB-KW"/>
</dbReference>
<keyword evidence="2" id="KW-1185">Reference proteome</keyword>
<name>A0A011QM20_ACCRE</name>
<dbReference type="CDD" id="cd09727">
    <property type="entry name" value="Cas6_I-E"/>
    <property type="match status" value="1"/>
</dbReference>
<evidence type="ECO:0000313" key="1">
    <source>
        <dbReference type="EMBL" id="EXI90377.1"/>
    </source>
</evidence>
<dbReference type="SMART" id="SM01101">
    <property type="entry name" value="CRISPR_assoc"/>
    <property type="match status" value="1"/>
</dbReference>
<keyword evidence="1" id="KW-0378">Hydrolase</keyword>
<dbReference type="Gene3D" id="3.30.70.1210">
    <property type="entry name" value="Crispr-associated protein, domain 2"/>
    <property type="match status" value="1"/>
</dbReference>
<proteinExistence type="predicted"/>
<dbReference type="AlphaFoldDB" id="A0A011QM20"/>
<dbReference type="NCBIfam" id="TIGR01907">
    <property type="entry name" value="casE_Cse3"/>
    <property type="match status" value="1"/>
</dbReference>
<organism evidence="1 2">
    <name type="scientific">Accumulibacter regalis</name>
    <dbReference type="NCBI Taxonomy" id="522306"/>
    <lineage>
        <taxon>Bacteria</taxon>
        <taxon>Pseudomonadati</taxon>
        <taxon>Pseudomonadota</taxon>
        <taxon>Betaproteobacteria</taxon>
        <taxon>Candidatus Accumulibacter</taxon>
    </lineage>
</organism>
<comment type="caution">
    <text evidence="1">The sequence shown here is derived from an EMBL/GenBank/DDBJ whole genome shotgun (WGS) entry which is preliminary data.</text>
</comment>
<gene>
    <name evidence="1" type="primary">casE</name>
    <name evidence="1" type="ORF">AW11_00890</name>
</gene>
<dbReference type="EC" id="3.1.-.-" evidence="1"/>
<sequence length="227" mass="25914">MYFSMISPSAGQEREAAQQWAAGPYSEHQWLWRFFPAEKGSPRDFLFRRMNTNGFPRFYVVSKRAPQLLNDAWLVQTREYAPRPATGTHWRFELRANPVVTISSDGKSARHDVVMQRKKILLAERGLARWQEWRGQDKPALYELVSDCCRQWLLARGPRSGFEIAMESLLVESYAQHSEKRGRLRFSTVDFSGELRVTDPEAFSATLCAGIGHAKAFGCGLLLVRGA</sequence>
<dbReference type="SUPFAM" id="SSF117987">
    <property type="entry name" value="CRISPR-associated protein"/>
    <property type="match status" value="2"/>
</dbReference>
<dbReference type="Pfam" id="PF08798">
    <property type="entry name" value="CRISPR_assoc"/>
    <property type="match status" value="1"/>
</dbReference>